<organism evidence="1">
    <name type="scientific">marine sediment metagenome</name>
    <dbReference type="NCBI Taxonomy" id="412755"/>
    <lineage>
        <taxon>unclassified sequences</taxon>
        <taxon>metagenomes</taxon>
        <taxon>ecological metagenomes</taxon>
    </lineage>
</organism>
<accession>A0A0F9PGC0</accession>
<dbReference type="AlphaFoldDB" id="A0A0F9PGC0"/>
<evidence type="ECO:0000313" key="1">
    <source>
        <dbReference type="EMBL" id="KKN29204.1"/>
    </source>
</evidence>
<comment type="caution">
    <text evidence="1">The sequence shown here is derived from an EMBL/GenBank/DDBJ whole genome shotgun (WGS) entry which is preliminary data.</text>
</comment>
<sequence length="69" mass="8242">MIIQDKEHLKLIDRRKKKMRETIWNRPNFTGVNMYTDASGDNKHRLDHIPRVSPSYETVKNNKTLGEYL</sequence>
<reference evidence="1" key="1">
    <citation type="journal article" date="2015" name="Nature">
        <title>Complex archaea that bridge the gap between prokaryotes and eukaryotes.</title>
        <authorList>
            <person name="Spang A."/>
            <person name="Saw J.H."/>
            <person name="Jorgensen S.L."/>
            <person name="Zaremba-Niedzwiedzka K."/>
            <person name="Martijn J."/>
            <person name="Lind A.E."/>
            <person name="van Eijk R."/>
            <person name="Schleper C."/>
            <person name="Guy L."/>
            <person name="Ettema T.J."/>
        </authorList>
    </citation>
    <scope>NUCLEOTIDE SEQUENCE</scope>
</reference>
<proteinExistence type="predicted"/>
<dbReference type="EMBL" id="LAZR01002503">
    <property type="protein sequence ID" value="KKN29204.1"/>
    <property type="molecule type" value="Genomic_DNA"/>
</dbReference>
<name>A0A0F9PGC0_9ZZZZ</name>
<gene>
    <name evidence="1" type="ORF">LCGC14_0846570</name>
</gene>
<protein>
    <submittedName>
        <fullName evidence="1">Uncharacterized protein</fullName>
    </submittedName>
</protein>